<dbReference type="AlphaFoldDB" id="A0A840LAF6"/>
<protein>
    <submittedName>
        <fullName evidence="18">Iron complex outermembrane receptor protein</fullName>
    </submittedName>
</protein>
<keyword evidence="8" id="KW-0408">Iron</keyword>
<dbReference type="Pfam" id="PF07715">
    <property type="entry name" value="Plug"/>
    <property type="match status" value="1"/>
</dbReference>
<keyword evidence="6 14" id="KW-0812">Transmembrane</keyword>
<keyword evidence="7" id="KW-0732">Signal</keyword>
<evidence type="ECO:0000256" key="15">
    <source>
        <dbReference type="RuleBase" id="RU003357"/>
    </source>
</evidence>
<dbReference type="SMART" id="SM00965">
    <property type="entry name" value="STN"/>
    <property type="match status" value="1"/>
</dbReference>
<dbReference type="GO" id="GO:0015344">
    <property type="term" value="F:siderophore uptake transmembrane transporter activity"/>
    <property type="evidence" value="ECO:0007669"/>
    <property type="project" value="TreeGrafter"/>
</dbReference>
<dbReference type="GO" id="GO:0038023">
    <property type="term" value="F:signaling receptor activity"/>
    <property type="evidence" value="ECO:0007669"/>
    <property type="project" value="InterPro"/>
</dbReference>
<proteinExistence type="inferred from homology"/>
<comment type="subcellular location">
    <subcellularLocation>
        <location evidence="1 14">Cell outer membrane</location>
        <topology evidence="1 14">Multi-pass membrane protein</topology>
    </subcellularLocation>
</comment>
<keyword evidence="3 14" id="KW-0813">Transport</keyword>
<evidence type="ECO:0000313" key="18">
    <source>
        <dbReference type="EMBL" id="MBB4845116.1"/>
    </source>
</evidence>
<feature type="region of interest" description="Disordered" evidence="16">
    <location>
        <begin position="52"/>
        <end position="80"/>
    </location>
</feature>
<dbReference type="GO" id="GO:0015891">
    <property type="term" value="P:siderophore transport"/>
    <property type="evidence" value="ECO:0007669"/>
    <property type="project" value="InterPro"/>
</dbReference>
<dbReference type="Proteomes" id="UP000562027">
    <property type="component" value="Unassembled WGS sequence"/>
</dbReference>
<feature type="region of interest" description="Disordered" evidence="16">
    <location>
        <begin position="1"/>
        <end position="26"/>
    </location>
</feature>
<dbReference type="CDD" id="cd01347">
    <property type="entry name" value="ligand_gated_channel"/>
    <property type="match status" value="1"/>
</dbReference>
<dbReference type="SUPFAM" id="SSF56935">
    <property type="entry name" value="Porins"/>
    <property type="match status" value="1"/>
</dbReference>
<evidence type="ECO:0000313" key="19">
    <source>
        <dbReference type="Proteomes" id="UP000562027"/>
    </source>
</evidence>
<dbReference type="Gene3D" id="2.40.170.20">
    <property type="entry name" value="TonB-dependent receptor, beta-barrel domain"/>
    <property type="match status" value="1"/>
</dbReference>
<sequence>MGRTDRHTLSAARHAPASANSPKHTAPVPTALARAVAHAVWGMGMALAAQPTLAQQTSPQPTQPQEISAQEAARTYDIPPGPLTTALKRLGLEAGILLSFSTEQTNGLQTPGVSGRHTPTTALRALLADTGLEAVRQHNGGWLLVKRPPPPPKPEAAAPLKEAVLPVVTVRAGAEQETVTGPVAGYVAKRSATATKTDTPLIETPQSLSILGRDELDARGTSTAAEAMRYVAGVQAEAYGHDNTEFGWLTLRGFDDPYAYQYLDGLRTPGYSFLTHKFEPFGLERIEVLRGPASLMYGQAEAGGIVNSVRKTPQADAPREIQVRFGNFSRKQLAADVGGSIDDDQRLGYRIVAVGSEAGELAKYPGLDRRETKRNYIAPSFSWTPSVDTTFVLLSEFQELKSPVGNVEFLDSNWRRTGLLSSEPSFDRHDQRQWNVGYQFSHRFNSTWSVRQNLRTAENRLDVKGVWGYSRDADTGEIARAANVLHQNIRYTAVDTQLTGHFATGPWQHTLLSGIDYMDIDFDLVRYRSWNAPVLNINLPPAGQYGQAVTTPTTLFRSFDDKQRQLGIYVQDQVKFDNWVLSLGGRWDKAKTDSLDRRFSETSKADDEALSMRAGVNYLFASGVAPYLSYTESFLPQLGQSADGRPFEPTRGKQYELGIKYQPPGTRQLWTLALFDLTKTNVPTTDPDNPDEQLAIGEVRSRGVELEAKLSLTRGLDLTAQYTFNDVKITRDNDGFAGKHPVIVPRHMASAWIDYTQQGGDLRGLGVGLGVRHVGSRYADQANTIKSPAYTLVDASLHYTTGPWRLALNVSNLFDKDYGTVYSNYAYYPGARRTVIATTSYRF</sequence>
<evidence type="ECO:0000256" key="3">
    <source>
        <dbReference type="ARBA" id="ARBA00022448"/>
    </source>
</evidence>
<organism evidence="18 19">
    <name type="scientific">Roseateles oligotrophus</name>
    <dbReference type="NCBI Taxonomy" id="1769250"/>
    <lineage>
        <taxon>Bacteria</taxon>
        <taxon>Pseudomonadati</taxon>
        <taxon>Pseudomonadota</taxon>
        <taxon>Betaproteobacteria</taxon>
        <taxon>Burkholderiales</taxon>
        <taxon>Sphaerotilaceae</taxon>
        <taxon>Roseateles</taxon>
    </lineage>
</organism>
<evidence type="ECO:0000256" key="8">
    <source>
        <dbReference type="ARBA" id="ARBA00023004"/>
    </source>
</evidence>
<keyword evidence="4 14" id="KW-1134">Transmembrane beta strand</keyword>
<evidence type="ECO:0000256" key="16">
    <source>
        <dbReference type="SAM" id="MobiDB-lite"/>
    </source>
</evidence>
<dbReference type="EMBL" id="JACHLP010000007">
    <property type="protein sequence ID" value="MBB4845116.1"/>
    <property type="molecule type" value="Genomic_DNA"/>
</dbReference>
<dbReference type="Gene3D" id="2.170.130.10">
    <property type="entry name" value="TonB-dependent receptor, plug domain"/>
    <property type="match status" value="1"/>
</dbReference>
<dbReference type="Pfam" id="PF07660">
    <property type="entry name" value="STN"/>
    <property type="match status" value="1"/>
</dbReference>
<evidence type="ECO:0000256" key="13">
    <source>
        <dbReference type="ARBA" id="ARBA00023237"/>
    </source>
</evidence>
<evidence type="ECO:0000256" key="7">
    <source>
        <dbReference type="ARBA" id="ARBA00022729"/>
    </source>
</evidence>
<keyword evidence="5" id="KW-0410">Iron transport</keyword>
<feature type="domain" description="Secretin/TonB short N-terminal" evidence="17">
    <location>
        <begin position="96"/>
        <end position="147"/>
    </location>
</feature>
<keyword evidence="12 18" id="KW-0675">Receptor</keyword>
<evidence type="ECO:0000256" key="12">
    <source>
        <dbReference type="ARBA" id="ARBA00023170"/>
    </source>
</evidence>
<dbReference type="InterPro" id="IPR036942">
    <property type="entry name" value="Beta-barrel_TonB_sf"/>
</dbReference>
<dbReference type="PANTHER" id="PTHR32552">
    <property type="entry name" value="FERRICHROME IRON RECEPTOR-RELATED"/>
    <property type="match status" value="1"/>
</dbReference>
<dbReference type="InterPro" id="IPR012910">
    <property type="entry name" value="Plug_dom"/>
</dbReference>
<dbReference type="InterPro" id="IPR011662">
    <property type="entry name" value="Secretin/TonB_short_N"/>
</dbReference>
<evidence type="ECO:0000259" key="17">
    <source>
        <dbReference type="SMART" id="SM00965"/>
    </source>
</evidence>
<keyword evidence="10 15" id="KW-0798">TonB box</keyword>
<evidence type="ECO:0000256" key="6">
    <source>
        <dbReference type="ARBA" id="ARBA00022692"/>
    </source>
</evidence>
<reference evidence="18 19" key="1">
    <citation type="submission" date="2020-08" db="EMBL/GenBank/DDBJ databases">
        <title>Functional genomics of gut bacteria from endangered species of beetles.</title>
        <authorList>
            <person name="Carlos-Shanley C."/>
        </authorList>
    </citation>
    <scope>NUCLEOTIDE SEQUENCE [LARGE SCALE GENOMIC DNA]</scope>
    <source>
        <strain evidence="18 19">S00239</strain>
    </source>
</reference>
<evidence type="ECO:0000256" key="1">
    <source>
        <dbReference type="ARBA" id="ARBA00004571"/>
    </source>
</evidence>
<dbReference type="GO" id="GO:0009279">
    <property type="term" value="C:cell outer membrane"/>
    <property type="evidence" value="ECO:0007669"/>
    <property type="project" value="UniProtKB-SubCell"/>
</dbReference>
<dbReference type="InterPro" id="IPR000531">
    <property type="entry name" value="Beta-barrel_TonB"/>
</dbReference>
<name>A0A840LAF6_9BURK</name>
<dbReference type="PANTHER" id="PTHR32552:SF68">
    <property type="entry name" value="FERRICHROME OUTER MEMBRANE TRANSPORTER_PHAGE RECEPTOR"/>
    <property type="match status" value="1"/>
</dbReference>
<keyword evidence="19" id="KW-1185">Reference proteome</keyword>
<feature type="compositionally biased region" description="Low complexity" evidence="16">
    <location>
        <begin position="52"/>
        <end position="65"/>
    </location>
</feature>
<evidence type="ECO:0000256" key="11">
    <source>
        <dbReference type="ARBA" id="ARBA00023136"/>
    </source>
</evidence>
<comment type="similarity">
    <text evidence="2 14 15">Belongs to the TonB-dependent receptor family.</text>
</comment>
<keyword evidence="9" id="KW-0406">Ion transport</keyword>
<dbReference type="InterPro" id="IPR010105">
    <property type="entry name" value="TonB_sidphr_rcpt"/>
</dbReference>
<comment type="caution">
    <text evidence="18">The sequence shown here is derived from an EMBL/GenBank/DDBJ whole genome shotgun (WGS) entry which is preliminary data.</text>
</comment>
<dbReference type="InterPro" id="IPR039426">
    <property type="entry name" value="TonB-dep_rcpt-like"/>
</dbReference>
<keyword evidence="11 14" id="KW-0472">Membrane</keyword>
<evidence type="ECO:0000256" key="4">
    <source>
        <dbReference type="ARBA" id="ARBA00022452"/>
    </source>
</evidence>
<keyword evidence="13 14" id="KW-0998">Cell outer membrane</keyword>
<dbReference type="FunFam" id="2.40.170.20:FF:000005">
    <property type="entry name" value="TonB-dependent siderophore receptor"/>
    <property type="match status" value="1"/>
</dbReference>
<evidence type="ECO:0000256" key="2">
    <source>
        <dbReference type="ARBA" id="ARBA00009810"/>
    </source>
</evidence>
<evidence type="ECO:0000256" key="5">
    <source>
        <dbReference type="ARBA" id="ARBA00022496"/>
    </source>
</evidence>
<dbReference type="InterPro" id="IPR037066">
    <property type="entry name" value="Plug_dom_sf"/>
</dbReference>
<evidence type="ECO:0000256" key="14">
    <source>
        <dbReference type="PROSITE-ProRule" id="PRU01360"/>
    </source>
</evidence>
<dbReference type="Pfam" id="PF00593">
    <property type="entry name" value="TonB_dep_Rec_b-barrel"/>
    <property type="match status" value="1"/>
</dbReference>
<accession>A0A840LAF6</accession>
<dbReference type="Gene3D" id="3.55.50.30">
    <property type="match status" value="1"/>
</dbReference>
<dbReference type="PROSITE" id="PS52016">
    <property type="entry name" value="TONB_DEPENDENT_REC_3"/>
    <property type="match status" value="1"/>
</dbReference>
<evidence type="ECO:0000256" key="10">
    <source>
        <dbReference type="ARBA" id="ARBA00023077"/>
    </source>
</evidence>
<dbReference type="NCBIfam" id="TIGR01783">
    <property type="entry name" value="TonB-siderophor"/>
    <property type="match status" value="1"/>
</dbReference>
<evidence type="ECO:0000256" key="9">
    <source>
        <dbReference type="ARBA" id="ARBA00023065"/>
    </source>
</evidence>
<gene>
    <name evidence="18" type="ORF">HNP55_003662</name>
</gene>
<dbReference type="RefSeq" id="WP_184302583.1">
    <property type="nucleotide sequence ID" value="NZ_JACHLP010000007.1"/>
</dbReference>